<evidence type="ECO:0000256" key="1">
    <source>
        <dbReference type="SAM" id="SignalP"/>
    </source>
</evidence>
<dbReference type="RefSeq" id="WP_126991414.1">
    <property type="nucleotide sequence ID" value="NZ_JTFC01000039.1"/>
</dbReference>
<keyword evidence="1" id="KW-0732">Signal</keyword>
<feature type="signal peptide" evidence="1">
    <location>
        <begin position="1"/>
        <end position="23"/>
    </location>
</feature>
<evidence type="ECO:0008006" key="4">
    <source>
        <dbReference type="Google" id="ProtNLM"/>
    </source>
</evidence>
<sequence length="314" mass="33769">MKKRAYAIIAALCLTTAAVGATAVTMTSFTQLASAEVVNEKLGDPIVVYGGSLSDSEKETVKKDLGVSGTVKEVTVTGSDIAKYIQNGNSSARLYSSAKITPEDAGYGIVVEIKTPQNITQVTSDMYSNAMLTAGISDAKVEVAAPKAVTGHSALAGVYKAYEATTGEKLDTERTDVANQELDVATTLADKAGVDQDKVSQLLTEIKQQIAEQKPATKEDVAKIVDDKLQSLQINLSDEDRQLLVDLMNKISNLDINFGQWSDQLNDLGNKLTDSINNLKDSVNENTGFWDKVVQWFKNLFGIGDDSNDSETNQ</sequence>
<dbReference type="AlphaFoldDB" id="A0A433RR24"/>
<accession>A0A433RR24</accession>
<dbReference type="InterPro" id="IPR009343">
    <property type="entry name" value="DUF1002"/>
</dbReference>
<comment type="caution">
    <text evidence="2">The sequence shown here is derived from an EMBL/GenBank/DDBJ whole genome shotgun (WGS) entry which is preliminary data.</text>
</comment>
<organism evidence="2 3">
    <name type="scientific">Candidatus Kurthia intestinigallinarum</name>
    <dbReference type="NCBI Taxonomy" id="1562256"/>
    <lineage>
        <taxon>Bacteria</taxon>
        <taxon>Bacillati</taxon>
        <taxon>Bacillota</taxon>
        <taxon>Bacilli</taxon>
        <taxon>Bacillales</taxon>
        <taxon>Caryophanaceae</taxon>
        <taxon>Kurthia</taxon>
    </lineage>
</organism>
<feature type="chain" id="PRO_5019584122" description="DUF1002 domain-containing protein" evidence="1">
    <location>
        <begin position="24"/>
        <end position="314"/>
    </location>
</feature>
<protein>
    <recommendedName>
        <fullName evidence="4">DUF1002 domain-containing protein</fullName>
    </recommendedName>
</protein>
<proteinExistence type="predicted"/>
<name>A0A433RR24_9BACL</name>
<evidence type="ECO:0000313" key="3">
    <source>
        <dbReference type="Proteomes" id="UP000288623"/>
    </source>
</evidence>
<keyword evidence="3" id="KW-1185">Reference proteome</keyword>
<dbReference type="EMBL" id="JTFC01000039">
    <property type="protein sequence ID" value="RUS53160.1"/>
    <property type="molecule type" value="Genomic_DNA"/>
</dbReference>
<dbReference type="Pfam" id="PF06207">
    <property type="entry name" value="DUF1002"/>
    <property type="match status" value="1"/>
</dbReference>
<dbReference type="Proteomes" id="UP000288623">
    <property type="component" value="Unassembled WGS sequence"/>
</dbReference>
<reference evidence="2 3" key="1">
    <citation type="submission" date="2014-11" db="EMBL/GenBank/DDBJ databases">
        <title>Genome sequence and analysis of novel Kurthia sp.</title>
        <authorList>
            <person name="Lawson J.N."/>
            <person name="Gonzalez J.E."/>
            <person name="Rinauldi L."/>
            <person name="Xuan Z."/>
            <person name="Firman A."/>
            <person name="Shaddox L."/>
            <person name="Trudeau A."/>
            <person name="Shah S."/>
            <person name="Reiman D."/>
        </authorList>
    </citation>
    <scope>NUCLEOTIDE SEQUENCE [LARGE SCALE GENOMIC DNA]</scope>
    <source>
        <strain evidence="2 3">3B1D</strain>
    </source>
</reference>
<dbReference type="OrthoDB" id="9810153at2"/>
<evidence type="ECO:0000313" key="2">
    <source>
        <dbReference type="EMBL" id="RUS53160.1"/>
    </source>
</evidence>
<gene>
    <name evidence="2" type="ORF">QI30_14990</name>
</gene>